<sequence length="611" mass="69497">MMPKRLRLRQFRLSGISLKAQLIFSFMAVTLLVLSVSSYYSYKKTMDIFQARTQETTLSQFRQIEMNTLTLLNEVDKLSKTFLMEGKVQTFLQSDRLSNLEFIALERDIMERINQYLTTYNYLDSIYIFAENGTVIGGTLTQSQSTAEMGRSYPFFSSALYKQVKESFPQPVWRGGTTTLDFMRSSIPDGLTNARLISSLRGVRWIGGSQMSAELVFNVNERYFNSGYSSLQSSPNGSMHIVDGSGKIISSTLEDTINGQYSFYDKLEPQQAFGSFSGSRGETQEQIIYYRMKQTGWILVGEVPTEQYTKDIKLIGRFTAGVFLLSLILIVVFASLWMNRIMKSLQQLIKGMKNVGRGNIGMTLPQASNKEIGQLIEQFNNMSTGILDLMSQNEETERTKRQLEIEALQSQINPHFLYNTLNTVKWMAAIAKAPNIMECMTSLGNMLRPIYYDPSPLWSIQEEIQFVQNYINIMNFRYGEEMKFEIDVPERLLQCQTLRFMIQPSIENALIHGEMHKGVIQVSVSEFGSDLLVVVRDTCGGMPPEKVEQVNRNIQSQLGGDRPSKGIGLNNVNKRIRLHFGERYGIEVKSEEGVETEVFMTIPVIYDSAAS</sequence>
<keyword evidence="5" id="KW-0418">Kinase</keyword>
<dbReference type="RefSeq" id="WP_112882298.1">
    <property type="nucleotide sequence ID" value="NZ_QLUW01000002.1"/>
</dbReference>
<dbReference type="CDD" id="cd06225">
    <property type="entry name" value="HAMP"/>
    <property type="match status" value="1"/>
</dbReference>
<dbReference type="CDD" id="cd18774">
    <property type="entry name" value="PDC2_HK_sensor"/>
    <property type="match status" value="1"/>
</dbReference>
<evidence type="ECO:0000256" key="4">
    <source>
        <dbReference type="ARBA" id="ARBA00022679"/>
    </source>
</evidence>
<feature type="domain" description="HAMP" evidence="9">
    <location>
        <begin position="339"/>
        <end position="391"/>
    </location>
</feature>
<dbReference type="AlphaFoldDB" id="A0A328U7K2"/>
<dbReference type="Gene3D" id="6.10.340.10">
    <property type="match status" value="1"/>
</dbReference>
<evidence type="ECO:0000256" key="7">
    <source>
        <dbReference type="SAM" id="Coils"/>
    </source>
</evidence>
<keyword evidence="2" id="KW-1003">Cell membrane</keyword>
<protein>
    <recommendedName>
        <fullName evidence="9">HAMP domain-containing protein</fullName>
    </recommendedName>
</protein>
<dbReference type="GO" id="GO:0000155">
    <property type="term" value="F:phosphorelay sensor kinase activity"/>
    <property type="evidence" value="ECO:0007669"/>
    <property type="project" value="InterPro"/>
</dbReference>
<evidence type="ECO:0000313" key="10">
    <source>
        <dbReference type="EMBL" id="RAP76074.1"/>
    </source>
</evidence>
<evidence type="ECO:0000259" key="9">
    <source>
        <dbReference type="PROSITE" id="PS50885"/>
    </source>
</evidence>
<dbReference type="OrthoDB" id="2509008at2"/>
<keyword evidence="3" id="KW-0597">Phosphoprotein</keyword>
<evidence type="ECO:0000256" key="3">
    <source>
        <dbReference type="ARBA" id="ARBA00022553"/>
    </source>
</evidence>
<dbReference type="Pfam" id="PF00672">
    <property type="entry name" value="HAMP"/>
    <property type="match status" value="1"/>
</dbReference>
<dbReference type="InterPro" id="IPR003594">
    <property type="entry name" value="HATPase_dom"/>
</dbReference>
<keyword evidence="6 8" id="KW-0472">Membrane</keyword>
<name>A0A328U7K2_9BACL</name>
<gene>
    <name evidence="10" type="ORF">DL346_11665</name>
</gene>
<dbReference type="EMBL" id="QLUW01000002">
    <property type="protein sequence ID" value="RAP76074.1"/>
    <property type="molecule type" value="Genomic_DNA"/>
</dbReference>
<keyword evidence="7" id="KW-0175">Coiled coil</keyword>
<feature type="coiled-coil region" evidence="7">
    <location>
        <begin position="386"/>
        <end position="413"/>
    </location>
</feature>
<keyword evidence="8" id="KW-1133">Transmembrane helix</keyword>
<dbReference type="SUPFAM" id="SSF55874">
    <property type="entry name" value="ATPase domain of HSP90 chaperone/DNA topoisomerase II/histidine kinase"/>
    <property type="match status" value="1"/>
</dbReference>
<evidence type="ECO:0000256" key="8">
    <source>
        <dbReference type="SAM" id="Phobius"/>
    </source>
</evidence>
<evidence type="ECO:0000256" key="6">
    <source>
        <dbReference type="ARBA" id="ARBA00023136"/>
    </source>
</evidence>
<accession>A0A328U7K2</accession>
<dbReference type="InterPro" id="IPR003660">
    <property type="entry name" value="HAMP_dom"/>
</dbReference>
<reference evidence="10 11" key="1">
    <citation type="submission" date="2018-06" db="EMBL/GenBank/DDBJ databases">
        <title>Paenibacillus montanisoli sp. nov., isolated from mountain area soil.</title>
        <authorList>
            <person name="Wu M."/>
        </authorList>
    </citation>
    <scope>NUCLEOTIDE SEQUENCE [LARGE SCALE GENOMIC DNA]</scope>
    <source>
        <strain evidence="10 11">RA17</strain>
    </source>
</reference>
<proteinExistence type="predicted"/>
<dbReference type="PROSITE" id="PS50885">
    <property type="entry name" value="HAMP"/>
    <property type="match status" value="1"/>
</dbReference>
<dbReference type="SMART" id="SM00304">
    <property type="entry name" value="HAMP"/>
    <property type="match status" value="1"/>
</dbReference>
<dbReference type="Pfam" id="PF06580">
    <property type="entry name" value="His_kinase"/>
    <property type="match status" value="1"/>
</dbReference>
<comment type="caution">
    <text evidence="10">The sequence shown here is derived from an EMBL/GenBank/DDBJ whole genome shotgun (WGS) entry which is preliminary data.</text>
</comment>
<comment type="subcellular location">
    <subcellularLocation>
        <location evidence="1">Cell membrane</location>
        <topology evidence="1">Multi-pass membrane protein</topology>
    </subcellularLocation>
</comment>
<dbReference type="InterPro" id="IPR010559">
    <property type="entry name" value="Sig_transdc_His_kin_internal"/>
</dbReference>
<evidence type="ECO:0000313" key="11">
    <source>
        <dbReference type="Proteomes" id="UP000249260"/>
    </source>
</evidence>
<evidence type="ECO:0000256" key="2">
    <source>
        <dbReference type="ARBA" id="ARBA00022475"/>
    </source>
</evidence>
<dbReference type="GO" id="GO:0005886">
    <property type="term" value="C:plasma membrane"/>
    <property type="evidence" value="ECO:0007669"/>
    <property type="project" value="UniProtKB-SubCell"/>
</dbReference>
<feature type="transmembrane region" description="Helical" evidence="8">
    <location>
        <begin position="314"/>
        <end position="337"/>
    </location>
</feature>
<dbReference type="PANTHER" id="PTHR34220">
    <property type="entry name" value="SENSOR HISTIDINE KINASE YPDA"/>
    <property type="match status" value="1"/>
</dbReference>
<organism evidence="10 11">
    <name type="scientific">Paenibacillus montanisoli</name>
    <dbReference type="NCBI Taxonomy" id="2081970"/>
    <lineage>
        <taxon>Bacteria</taxon>
        <taxon>Bacillati</taxon>
        <taxon>Bacillota</taxon>
        <taxon>Bacilli</taxon>
        <taxon>Bacillales</taxon>
        <taxon>Paenibacillaceae</taxon>
        <taxon>Paenibacillus</taxon>
    </lineage>
</organism>
<dbReference type="PANTHER" id="PTHR34220:SF7">
    <property type="entry name" value="SENSOR HISTIDINE KINASE YPDA"/>
    <property type="match status" value="1"/>
</dbReference>
<dbReference type="Gene3D" id="3.30.565.10">
    <property type="entry name" value="Histidine kinase-like ATPase, C-terminal domain"/>
    <property type="match status" value="1"/>
</dbReference>
<dbReference type="Pfam" id="PF02518">
    <property type="entry name" value="HATPase_c"/>
    <property type="match status" value="1"/>
</dbReference>
<keyword evidence="11" id="KW-1185">Reference proteome</keyword>
<evidence type="ECO:0000256" key="5">
    <source>
        <dbReference type="ARBA" id="ARBA00022777"/>
    </source>
</evidence>
<dbReference type="SUPFAM" id="SSF158472">
    <property type="entry name" value="HAMP domain-like"/>
    <property type="match status" value="1"/>
</dbReference>
<dbReference type="InterPro" id="IPR050640">
    <property type="entry name" value="Bact_2-comp_sensor_kinase"/>
</dbReference>
<evidence type="ECO:0000256" key="1">
    <source>
        <dbReference type="ARBA" id="ARBA00004651"/>
    </source>
</evidence>
<keyword evidence="8" id="KW-0812">Transmembrane</keyword>
<dbReference type="InterPro" id="IPR036890">
    <property type="entry name" value="HATPase_C_sf"/>
</dbReference>
<dbReference type="Proteomes" id="UP000249260">
    <property type="component" value="Unassembled WGS sequence"/>
</dbReference>
<keyword evidence="4" id="KW-0808">Transferase</keyword>
<feature type="transmembrane region" description="Helical" evidence="8">
    <location>
        <begin position="21"/>
        <end position="42"/>
    </location>
</feature>